<keyword evidence="4" id="KW-1185">Reference proteome</keyword>
<dbReference type="EMBL" id="BJOD01000088">
    <property type="protein sequence ID" value="GED28668.1"/>
    <property type="molecule type" value="Genomic_DNA"/>
</dbReference>
<comment type="caution">
    <text evidence="2">The sequence shown here is derived from an EMBL/GenBank/DDBJ whole genome shotgun (WGS) entry which is preliminary data.</text>
</comment>
<dbReference type="Proteomes" id="UP000317180">
    <property type="component" value="Unassembled WGS sequence"/>
</dbReference>
<dbReference type="EMBL" id="RHHN01000022">
    <property type="protein sequence ID" value="RNB57696.1"/>
    <property type="molecule type" value="Genomic_DNA"/>
</dbReference>
<reference evidence="2 3" key="1">
    <citation type="submission" date="2018-10" db="EMBL/GenBank/DDBJ databases">
        <title>Phylogenomics of Brevibacillus.</title>
        <authorList>
            <person name="Dunlap C."/>
        </authorList>
    </citation>
    <scope>NUCLEOTIDE SEQUENCE [LARGE SCALE GENOMIC DNA]</scope>
    <source>
        <strain evidence="2 3">NRRL NRS 1219</strain>
    </source>
</reference>
<evidence type="ECO:0000313" key="1">
    <source>
        <dbReference type="EMBL" id="GED28668.1"/>
    </source>
</evidence>
<dbReference type="InterPro" id="IPR037208">
    <property type="entry name" value="Spo0E-like_sf"/>
</dbReference>
<dbReference type="InterPro" id="IPR018540">
    <property type="entry name" value="Spo0E-like"/>
</dbReference>
<dbReference type="SUPFAM" id="SSF140500">
    <property type="entry name" value="BAS1536-like"/>
    <property type="match status" value="1"/>
</dbReference>
<organism evidence="2 3">
    <name type="scientific">Brevibacillus agri</name>
    <dbReference type="NCBI Taxonomy" id="51101"/>
    <lineage>
        <taxon>Bacteria</taxon>
        <taxon>Bacillati</taxon>
        <taxon>Bacillota</taxon>
        <taxon>Bacilli</taxon>
        <taxon>Bacillales</taxon>
        <taxon>Paenibacillaceae</taxon>
        <taxon>Brevibacillus</taxon>
    </lineage>
</organism>
<proteinExistence type="predicted"/>
<accession>A0A3M8B2P3</accession>
<dbReference type="Pfam" id="PF09388">
    <property type="entry name" value="SpoOE-like"/>
    <property type="match status" value="1"/>
</dbReference>
<evidence type="ECO:0000313" key="2">
    <source>
        <dbReference type="EMBL" id="RNB57696.1"/>
    </source>
</evidence>
<dbReference type="GO" id="GO:0043937">
    <property type="term" value="P:regulation of sporulation"/>
    <property type="evidence" value="ECO:0007669"/>
    <property type="project" value="InterPro"/>
</dbReference>
<dbReference type="RefSeq" id="WP_005832277.1">
    <property type="nucleotide sequence ID" value="NZ_BJOD01000088.1"/>
</dbReference>
<reference evidence="1 4" key="2">
    <citation type="submission" date="2019-06" db="EMBL/GenBank/DDBJ databases">
        <title>Whole genome shotgun sequence of Brevibacillus agri NBRC 15538.</title>
        <authorList>
            <person name="Hosoyama A."/>
            <person name="Uohara A."/>
            <person name="Ohji S."/>
            <person name="Ichikawa N."/>
        </authorList>
    </citation>
    <scope>NUCLEOTIDE SEQUENCE [LARGE SCALE GENOMIC DNA]</scope>
    <source>
        <strain evidence="1 4">NBRC 15538</strain>
    </source>
</reference>
<dbReference type="GeneID" id="82808933"/>
<gene>
    <name evidence="1" type="ORF">BAG01nite_47700</name>
    <name evidence="2" type="ORF">EB820_07050</name>
</gene>
<evidence type="ECO:0000313" key="4">
    <source>
        <dbReference type="Proteomes" id="UP000317180"/>
    </source>
</evidence>
<dbReference type="AlphaFoldDB" id="A0A3M8B2P3"/>
<evidence type="ECO:0000313" key="3">
    <source>
        <dbReference type="Proteomes" id="UP000276178"/>
    </source>
</evidence>
<dbReference type="InterPro" id="IPR036638">
    <property type="entry name" value="HLH_DNA-bd_sf"/>
</dbReference>
<dbReference type="OrthoDB" id="2472172at2"/>
<name>A0A3M8B2P3_9BACL</name>
<sequence length="49" mass="5733">MSKQDVLLQIEQLRKELNDQYKKQATITPELVALSVQLDHLLNELHLHP</sequence>
<dbReference type="Gene3D" id="4.10.280.10">
    <property type="entry name" value="Helix-loop-helix DNA-binding domain"/>
    <property type="match status" value="1"/>
</dbReference>
<dbReference type="Proteomes" id="UP000276178">
    <property type="component" value="Unassembled WGS sequence"/>
</dbReference>
<dbReference type="GO" id="GO:0046983">
    <property type="term" value="F:protein dimerization activity"/>
    <property type="evidence" value="ECO:0007669"/>
    <property type="project" value="InterPro"/>
</dbReference>
<protein>
    <submittedName>
        <fullName evidence="2">Aspartyl-phosphate phosphatase Spo0E family protein</fullName>
    </submittedName>
</protein>